<dbReference type="EMBL" id="SNZR01000013">
    <property type="protein sequence ID" value="TDR90415.1"/>
    <property type="molecule type" value="Genomic_DNA"/>
</dbReference>
<keyword evidence="3" id="KW-1185">Reference proteome</keyword>
<dbReference type="AlphaFoldDB" id="A0A4R7C042"/>
<organism evidence="2 3">
    <name type="scientific">Enterovirga rhinocerotis</name>
    <dbReference type="NCBI Taxonomy" id="1339210"/>
    <lineage>
        <taxon>Bacteria</taxon>
        <taxon>Pseudomonadati</taxon>
        <taxon>Pseudomonadota</taxon>
        <taxon>Alphaproteobacteria</taxon>
        <taxon>Hyphomicrobiales</taxon>
        <taxon>Methylobacteriaceae</taxon>
        <taxon>Enterovirga</taxon>
    </lineage>
</organism>
<dbReference type="SUPFAM" id="SSF54637">
    <property type="entry name" value="Thioesterase/thiol ester dehydrase-isomerase"/>
    <property type="match status" value="1"/>
</dbReference>
<dbReference type="RefSeq" id="WP_166652504.1">
    <property type="nucleotide sequence ID" value="NZ_SNZR01000013.1"/>
</dbReference>
<dbReference type="InterPro" id="IPR002539">
    <property type="entry name" value="MaoC-like_dom"/>
</dbReference>
<sequence>MGLHVEDFEIGTPILSRGRTIGEGDISLFAGLVGDHNPLHVDEEFCRTETPYGGRIAHGPLTMSVAIGLMSQMNLIDGTAIGLLEVGWTFAAPVKIGDTVRARVTPLLARPTRDPARGVVKLGFDVLNQHDETVQSGFITLMMRTRNGAVPPAA</sequence>
<dbReference type="Pfam" id="PF01575">
    <property type="entry name" value="MaoC_dehydratas"/>
    <property type="match status" value="1"/>
</dbReference>
<feature type="domain" description="MaoC-like" evidence="1">
    <location>
        <begin position="10"/>
        <end position="105"/>
    </location>
</feature>
<dbReference type="PANTHER" id="PTHR43664:SF1">
    <property type="entry name" value="BETA-METHYLMALYL-COA DEHYDRATASE"/>
    <property type="match status" value="1"/>
</dbReference>
<name>A0A4R7C042_9HYPH</name>
<evidence type="ECO:0000313" key="3">
    <source>
        <dbReference type="Proteomes" id="UP000295122"/>
    </source>
</evidence>
<accession>A0A4R7C042</accession>
<dbReference type="InterPro" id="IPR029069">
    <property type="entry name" value="HotDog_dom_sf"/>
</dbReference>
<comment type="caution">
    <text evidence="2">The sequence shown here is derived from an EMBL/GenBank/DDBJ whole genome shotgun (WGS) entry which is preliminary data.</text>
</comment>
<proteinExistence type="predicted"/>
<evidence type="ECO:0000313" key="2">
    <source>
        <dbReference type="EMBL" id="TDR90415.1"/>
    </source>
</evidence>
<protein>
    <submittedName>
        <fullName evidence="2">Acyl dehydratase</fullName>
    </submittedName>
</protein>
<dbReference type="Gene3D" id="3.10.129.10">
    <property type="entry name" value="Hotdog Thioesterase"/>
    <property type="match status" value="1"/>
</dbReference>
<evidence type="ECO:0000259" key="1">
    <source>
        <dbReference type="Pfam" id="PF01575"/>
    </source>
</evidence>
<dbReference type="Proteomes" id="UP000295122">
    <property type="component" value="Unassembled WGS sequence"/>
</dbReference>
<dbReference type="InterPro" id="IPR052342">
    <property type="entry name" value="MCH/BMMD"/>
</dbReference>
<reference evidence="2 3" key="1">
    <citation type="submission" date="2019-03" db="EMBL/GenBank/DDBJ databases">
        <title>Genomic Encyclopedia of Type Strains, Phase IV (KMG-IV): sequencing the most valuable type-strain genomes for metagenomic binning, comparative biology and taxonomic classification.</title>
        <authorList>
            <person name="Goeker M."/>
        </authorList>
    </citation>
    <scope>NUCLEOTIDE SEQUENCE [LARGE SCALE GENOMIC DNA]</scope>
    <source>
        <strain evidence="2 3">DSM 25903</strain>
    </source>
</reference>
<gene>
    <name evidence="2" type="ORF">EV668_3266</name>
</gene>
<dbReference type="PANTHER" id="PTHR43664">
    <property type="entry name" value="MONOAMINE OXIDASE-RELATED"/>
    <property type="match status" value="1"/>
</dbReference>